<keyword evidence="3" id="KW-0028">Amino-acid biosynthesis</keyword>
<evidence type="ECO:0000256" key="2">
    <source>
        <dbReference type="ARBA" id="ARBA00022576"/>
    </source>
</evidence>
<dbReference type="InterPro" id="IPR015422">
    <property type="entry name" value="PyrdxlP-dep_Trfase_small"/>
</dbReference>
<evidence type="ECO:0000256" key="5">
    <source>
        <dbReference type="ARBA" id="ARBA00022898"/>
    </source>
</evidence>
<comment type="caution">
    <text evidence="9">The sequence shown here is derived from an EMBL/GenBank/DDBJ whole genome shotgun (WGS) entry which is preliminary data.</text>
</comment>
<dbReference type="EC" id="2.6.1.9" evidence="9"/>
<keyword evidence="2 9" id="KW-0032">Aminotransferase</keyword>
<gene>
    <name evidence="9" type="ORF">ASZ90_014762</name>
</gene>
<dbReference type="GO" id="GO:0004400">
    <property type="term" value="F:histidinol-phosphate transaminase activity"/>
    <property type="evidence" value="ECO:0007669"/>
    <property type="project" value="UniProtKB-EC"/>
</dbReference>
<dbReference type="InterPro" id="IPR004839">
    <property type="entry name" value="Aminotransferase_I/II_large"/>
</dbReference>
<dbReference type="Gene3D" id="3.90.1150.10">
    <property type="entry name" value="Aspartate Aminotransferase, domain 1"/>
    <property type="match status" value="1"/>
</dbReference>
<evidence type="ECO:0000256" key="1">
    <source>
        <dbReference type="ARBA" id="ARBA00001933"/>
    </source>
</evidence>
<dbReference type="HAMAP" id="MF_01023">
    <property type="entry name" value="HisC_aminotrans_2"/>
    <property type="match status" value="1"/>
</dbReference>
<evidence type="ECO:0000313" key="9">
    <source>
        <dbReference type="EMBL" id="KUG15584.1"/>
    </source>
</evidence>
<feature type="domain" description="Aminotransferase class I/classII large" evidence="8">
    <location>
        <begin position="44"/>
        <end position="358"/>
    </location>
</feature>
<dbReference type="GO" id="GO:0030170">
    <property type="term" value="F:pyridoxal phosphate binding"/>
    <property type="evidence" value="ECO:0007669"/>
    <property type="project" value="InterPro"/>
</dbReference>
<dbReference type="PANTHER" id="PTHR42885:SF2">
    <property type="entry name" value="HISTIDINOL-PHOSPHATE AMINOTRANSFERASE"/>
    <property type="match status" value="1"/>
</dbReference>
<dbReference type="GO" id="GO:0004069">
    <property type="term" value="F:L-aspartate:2-oxoglutarate aminotransferase activity"/>
    <property type="evidence" value="ECO:0007669"/>
    <property type="project" value="UniProtKB-EC"/>
</dbReference>
<dbReference type="EC" id="2.6.1.1" evidence="9"/>
<proteinExistence type="inferred from homology"/>
<dbReference type="InterPro" id="IPR015421">
    <property type="entry name" value="PyrdxlP-dep_Trfase_major"/>
</dbReference>
<keyword evidence="4 9" id="KW-0808">Transferase</keyword>
<sequence length="377" mass="40849">MEKGKVSGASPYVHLVRDCFRSGGYVFATKPGEIAREHGISRVARLASNENPNPPGKKAVSRGCEALGSANRYPDAPLEQLISALASCHGDYPFVTGVGMDGVIETLVRTLVDPGDRVAVSVPTFSFYGLAATAQSAEVVPVARQDDFSVDPDRFIREARGSKIAFLCSPNNPTGTVTPVEDVEAILRKIDGLLFLDNAYVEFAGIDYRPLLADHGNLVIGRTLSKAFALAGARVGYAFVPGWLVPFYNRASTPFTLNTVSAHAATGALEDQESMEAFVRYVRDWRDRITRGCGFSVSPSGANFVMIDVAPWTGDGMVRELARRGVIVRSCASFPGLPDHYIRVSIGEDWENEMFLNEISVIRETGAGLSSRVRNRP</sequence>
<dbReference type="InterPro" id="IPR005861">
    <property type="entry name" value="HisP_aminotrans"/>
</dbReference>
<dbReference type="PANTHER" id="PTHR42885">
    <property type="entry name" value="HISTIDINOL-PHOSPHATE AMINOTRANSFERASE-RELATED"/>
    <property type="match status" value="1"/>
</dbReference>
<dbReference type="GO" id="GO:0000105">
    <property type="term" value="P:L-histidine biosynthetic process"/>
    <property type="evidence" value="ECO:0007669"/>
    <property type="project" value="UniProtKB-KW"/>
</dbReference>
<dbReference type="InterPro" id="IPR015424">
    <property type="entry name" value="PyrdxlP-dep_Trfase"/>
</dbReference>
<evidence type="ECO:0000256" key="7">
    <source>
        <dbReference type="ARBA" id="ARBA00029440"/>
    </source>
</evidence>
<dbReference type="AlphaFoldDB" id="A0A0W8F3W9"/>
<dbReference type="InterPro" id="IPR001917">
    <property type="entry name" value="Aminotrans_II_pyridoxalP_BS"/>
</dbReference>
<organism evidence="9">
    <name type="scientific">hydrocarbon metagenome</name>
    <dbReference type="NCBI Taxonomy" id="938273"/>
    <lineage>
        <taxon>unclassified sequences</taxon>
        <taxon>metagenomes</taxon>
        <taxon>ecological metagenomes</taxon>
    </lineage>
</organism>
<evidence type="ECO:0000256" key="3">
    <source>
        <dbReference type="ARBA" id="ARBA00022605"/>
    </source>
</evidence>
<accession>A0A0W8F3W9</accession>
<evidence type="ECO:0000256" key="4">
    <source>
        <dbReference type="ARBA" id="ARBA00022679"/>
    </source>
</evidence>
<dbReference type="EMBL" id="LNQE01001548">
    <property type="protein sequence ID" value="KUG15584.1"/>
    <property type="molecule type" value="Genomic_DNA"/>
</dbReference>
<name>A0A0W8F3W9_9ZZZZ</name>
<dbReference type="CDD" id="cd00609">
    <property type="entry name" value="AAT_like"/>
    <property type="match status" value="1"/>
</dbReference>
<dbReference type="PROSITE" id="PS00599">
    <property type="entry name" value="AA_TRANSFER_CLASS_2"/>
    <property type="match status" value="1"/>
</dbReference>
<evidence type="ECO:0000259" key="8">
    <source>
        <dbReference type="Pfam" id="PF00155"/>
    </source>
</evidence>
<protein>
    <submittedName>
        <fullName evidence="9">Aspartate aminotransferase</fullName>
        <ecNumber evidence="9">2.6.1.1</ecNumber>
        <ecNumber evidence="9">2.6.1.9</ecNumber>
    </submittedName>
</protein>
<dbReference type="Gene3D" id="3.40.640.10">
    <property type="entry name" value="Type I PLP-dependent aspartate aminotransferase-like (Major domain)"/>
    <property type="match status" value="1"/>
</dbReference>
<dbReference type="SUPFAM" id="SSF53383">
    <property type="entry name" value="PLP-dependent transferases"/>
    <property type="match status" value="1"/>
</dbReference>
<comment type="pathway">
    <text evidence="7">Amino-acid biosynthesis.</text>
</comment>
<dbReference type="Pfam" id="PF00155">
    <property type="entry name" value="Aminotran_1_2"/>
    <property type="match status" value="1"/>
</dbReference>
<comment type="cofactor">
    <cofactor evidence="1">
        <name>pyridoxal 5'-phosphate</name>
        <dbReference type="ChEBI" id="CHEBI:597326"/>
    </cofactor>
</comment>
<evidence type="ECO:0000256" key="6">
    <source>
        <dbReference type="ARBA" id="ARBA00023102"/>
    </source>
</evidence>
<keyword evidence="6" id="KW-0368">Histidine biosynthesis</keyword>
<reference evidence="9" key="1">
    <citation type="journal article" date="2015" name="Proc. Natl. Acad. Sci. U.S.A.">
        <title>Networks of energetic and metabolic interactions define dynamics in microbial communities.</title>
        <authorList>
            <person name="Embree M."/>
            <person name="Liu J.K."/>
            <person name="Al-Bassam M.M."/>
            <person name="Zengler K."/>
        </authorList>
    </citation>
    <scope>NUCLEOTIDE SEQUENCE</scope>
</reference>
<keyword evidence="5" id="KW-0663">Pyridoxal phosphate</keyword>